<dbReference type="EMBL" id="AVOT02002561">
    <property type="protein sequence ID" value="MBW0470839.1"/>
    <property type="molecule type" value="Genomic_DNA"/>
</dbReference>
<sequence>MGAQLVLDHFILFWSFAILSGFLEGQTAPLSLARSRLLPQSGKPAFKRPGTDRRAFRRLPPGLTSPSQIVSSPDPHYPSDYERLGNPFVQALRNSQSSFPRVHDGGFPAGAASTESIIPTHTSATLPINNQQSVDKPFSQQEEDYMRTSHDNLIRPFDFFESRPVTETPDEQNYTKVFAMMMPRQETYTALNGRNSIIRIMEEKKTMIENSCQVLNYWEENSMLVRDLSKSQKVRVRAFLCGLMTLNRRILKVFLFTNKDPKEENIRSEETLLMNFLKDWFKEKNLPSSPIISPNFSVSQRNKSMLDKNVRNMFFRFLNVGGQTKQIAMLSLRQDREHIMRVAWDEKNSLSARLAVGVLQQHYHQLNSEKFESVFEKDPQNTFLDFLVKLSLQSVKFKFARWRNSCLAHSRLNPLFPWKSDLKQDLSPRFLQVLFSSR</sequence>
<dbReference type="Proteomes" id="UP000765509">
    <property type="component" value="Unassembled WGS sequence"/>
</dbReference>
<proteinExistence type="predicted"/>
<evidence type="ECO:0000256" key="1">
    <source>
        <dbReference type="SAM" id="MobiDB-lite"/>
    </source>
</evidence>
<organism evidence="3 4">
    <name type="scientific">Austropuccinia psidii MF-1</name>
    <dbReference type="NCBI Taxonomy" id="1389203"/>
    <lineage>
        <taxon>Eukaryota</taxon>
        <taxon>Fungi</taxon>
        <taxon>Dikarya</taxon>
        <taxon>Basidiomycota</taxon>
        <taxon>Pucciniomycotina</taxon>
        <taxon>Pucciniomycetes</taxon>
        <taxon>Pucciniales</taxon>
        <taxon>Sphaerophragmiaceae</taxon>
        <taxon>Austropuccinia</taxon>
    </lineage>
</organism>
<protein>
    <submittedName>
        <fullName evidence="3">Uncharacterized protein</fullName>
    </submittedName>
</protein>
<evidence type="ECO:0000313" key="4">
    <source>
        <dbReference type="Proteomes" id="UP000765509"/>
    </source>
</evidence>
<evidence type="ECO:0000256" key="2">
    <source>
        <dbReference type="SAM" id="SignalP"/>
    </source>
</evidence>
<dbReference type="AlphaFoldDB" id="A0A9Q3BSV2"/>
<reference evidence="3" key="1">
    <citation type="submission" date="2021-03" db="EMBL/GenBank/DDBJ databases">
        <title>Draft genome sequence of rust myrtle Austropuccinia psidii MF-1, a brazilian biotype.</title>
        <authorList>
            <person name="Quecine M.C."/>
            <person name="Pachon D.M.R."/>
            <person name="Bonatelli M.L."/>
            <person name="Correr F.H."/>
            <person name="Franceschini L.M."/>
            <person name="Leite T.F."/>
            <person name="Margarido G.R.A."/>
            <person name="Almeida C.A."/>
            <person name="Ferrarezi J.A."/>
            <person name="Labate C.A."/>
        </authorList>
    </citation>
    <scope>NUCLEOTIDE SEQUENCE</scope>
    <source>
        <strain evidence="3">MF-1</strain>
    </source>
</reference>
<comment type="caution">
    <text evidence="3">The sequence shown here is derived from an EMBL/GenBank/DDBJ whole genome shotgun (WGS) entry which is preliminary data.</text>
</comment>
<name>A0A9Q3BSV2_9BASI</name>
<keyword evidence="2" id="KW-0732">Signal</keyword>
<feature type="chain" id="PRO_5040476501" evidence="2">
    <location>
        <begin position="22"/>
        <end position="438"/>
    </location>
</feature>
<evidence type="ECO:0000313" key="3">
    <source>
        <dbReference type="EMBL" id="MBW0470839.1"/>
    </source>
</evidence>
<feature type="region of interest" description="Disordered" evidence="1">
    <location>
        <begin position="41"/>
        <end position="75"/>
    </location>
</feature>
<feature type="signal peptide" evidence="2">
    <location>
        <begin position="1"/>
        <end position="21"/>
    </location>
</feature>
<keyword evidence="4" id="KW-1185">Reference proteome</keyword>
<gene>
    <name evidence="3" type="ORF">O181_010554</name>
</gene>
<accession>A0A9Q3BSV2</accession>